<evidence type="ECO:0000313" key="1">
    <source>
        <dbReference type="EMBL" id="CAK5116090.1"/>
    </source>
</evidence>
<comment type="caution">
    <text evidence="1">The sequence shown here is derived from an EMBL/GenBank/DDBJ whole genome shotgun (WGS) entry which is preliminary data.</text>
</comment>
<organism evidence="1 2">
    <name type="scientific">Meloidogyne enterolobii</name>
    <name type="common">Root-knot nematode worm</name>
    <name type="synonym">Meloidogyne mayaguensis</name>
    <dbReference type="NCBI Taxonomy" id="390850"/>
    <lineage>
        <taxon>Eukaryota</taxon>
        <taxon>Metazoa</taxon>
        <taxon>Ecdysozoa</taxon>
        <taxon>Nematoda</taxon>
        <taxon>Chromadorea</taxon>
        <taxon>Rhabditida</taxon>
        <taxon>Tylenchina</taxon>
        <taxon>Tylenchomorpha</taxon>
        <taxon>Tylenchoidea</taxon>
        <taxon>Meloidogynidae</taxon>
        <taxon>Meloidogyninae</taxon>
        <taxon>Meloidogyne</taxon>
    </lineage>
</organism>
<dbReference type="EMBL" id="CAVMJV010000156">
    <property type="protein sequence ID" value="CAK5116090.1"/>
    <property type="molecule type" value="Genomic_DNA"/>
</dbReference>
<evidence type="ECO:0000313" key="2">
    <source>
        <dbReference type="Proteomes" id="UP001497535"/>
    </source>
</evidence>
<gene>
    <name evidence="1" type="ORF">MENTE1834_LOCUS45742</name>
</gene>
<keyword evidence="2" id="KW-1185">Reference proteome</keyword>
<reference evidence="1" key="1">
    <citation type="submission" date="2023-11" db="EMBL/GenBank/DDBJ databases">
        <authorList>
            <person name="Poullet M."/>
        </authorList>
    </citation>
    <scope>NUCLEOTIDE SEQUENCE</scope>
    <source>
        <strain evidence="1">E1834</strain>
    </source>
</reference>
<dbReference type="Proteomes" id="UP001497535">
    <property type="component" value="Unassembled WGS sequence"/>
</dbReference>
<protein>
    <submittedName>
        <fullName evidence="1">Uncharacterized protein</fullName>
    </submittedName>
</protein>
<accession>A0ACB1B195</accession>
<proteinExistence type="predicted"/>
<name>A0ACB1B195_MELEN</name>
<sequence>MTEELQSLVRIQQISNDFVHSDVDEQMLFSVPFTGFLFKLTKRIIFLNFSQC</sequence>